<evidence type="ECO:0000313" key="2">
    <source>
        <dbReference type="Proteomes" id="UP000264719"/>
    </source>
</evidence>
<protein>
    <submittedName>
        <fullName evidence="1">Uncharacterized protein</fullName>
    </submittedName>
</protein>
<name>A0A348WFL3_9RHOB</name>
<dbReference type="EMBL" id="DMVW01000153">
    <property type="protein sequence ID" value="HAR53325.1"/>
    <property type="molecule type" value="Genomic_DNA"/>
</dbReference>
<gene>
    <name evidence="1" type="ORF">DCS45_15830</name>
</gene>
<comment type="caution">
    <text evidence="1">The sequence shown here is derived from an EMBL/GenBank/DDBJ whole genome shotgun (WGS) entry which is preliminary data.</text>
</comment>
<organism evidence="1 2">
    <name type="scientific">Roseovarius nubinhibens</name>
    <dbReference type="NCBI Taxonomy" id="314263"/>
    <lineage>
        <taxon>Bacteria</taxon>
        <taxon>Pseudomonadati</taxon>
        <taxon>Pseudomonadota</taxon>
        <taxon>Alphaproteobacteria</taxon>
        <taxon>Rhodobacterales</taxon>
        <taxon>Roseobacteraceae</taxon>
        <taxon>Roseovarius</taxon>
    </lineage>
</organism>
<dbReference type="RefSeq" id="WP_339852867.1">
    <property type="nucleotide sequence ID" value="NZ_CAXAXR010000004.1"/>
</dbReference>
<evidence type="ECO:0000313" key="1">
    <source>
        <dbReference type="EMBL" id="HAR53325.1"/>
    </source>
</evidence>
<proteinExistence type="predicted"/>
<sequence>MPFDPVETWKTMQVKVWPEEYFLVDLPFEHADLAFAALKETEARYCAVTRDQFGLSLVIDSETWARLGIGNKERVHFGPLKVLSTDSELPFDVPGFIRTAIEPVNARGLKAAPICGLRSDHFFTGANTIDEVVEIFRSFAAEVRYD</sequence>
<accession>A0A348WFL3</accession>
<reference evidence="1 2" key="1">
    <citation type="journal article" date="2018" name="Nat. Biotechnol.">
        <title>A standardized bacterial taxonomy based on genome phylogeny substantially revises the tree of life.</title>
        <authorList>
            <person name="Parks D.H."/>
            <person name="Chuvochina M."/>
            <person name="Waite D.W."/>
            <person name="Rinke C."/>
            <person name="Skarshewski A."/>
            <person name="Chaumeil P.A."/>
            <person name="Hugenholtz P."/>
        </authorList>
    </citation>
    <scope>NUCLEOTIDE SEQUENCE [LARGE SCALE GENOMIC DNA]</scope>
    <source>
        <strain evidence="1">UBA9169</strain>
    </source>
</reference>
<dbReference type="Gene3D" id="3.30.2130.10">
    <property type="entry name" value="VC0802-like"/>
    <property type="match status" value="1"/>
</dbReference>
<dbReference type="AlphaFoldDB" id="A0A348WFL3"/>
<dbReference type="Proteomes" id="UP000264719">
    <property type="component" value="Unassembled WGS sequence"/>
</dbReference>